<dbReference type="KEGG" id="hba:Hbal_1463"/>
<evidence type="ECO:0000256" key="10">
    <source>
        <dbReference type="ARBA" id="ARBA00030772"/>
    </source>
</evidence>
<sequence>MRLLSGFSFFVVALVIALLAYLPLRVVTQAIGLQSNGIQFDRAVGTIWRGSLSDVHVGGEAIGQVNLNLNAISLLQLKPAASFEFVGAAGNGKGLIVTGLNRELEIKDAFARIQLNTFKHLDAQLRRSPSTLNLSISNLKIGAAGNCIEAAGGLKTDLLTVVGRSWAWDGPAMDGRIVCVGDDYELTLQNQTGLDEISAKAVLRSDNTYDVEASVKTQNPRLSNALISYGFKGQAASDEFYYSLSSVETQTP</sequence>
<keyword evidence="8" id="KW-0653">Protein transport</keyword>
<organism evidence="11 12">
    <name type="scientific">Hirschia baltica (strain ATCC 49814 / DSM 5838 / IFAM 1418)</name>
    <dbReference type="NCBI Taxonomy" id="582402"/>
    <lineage>
        <taxon>Bacteria</taxon>
        <taxon>Pseudomonadati</taxon>
        <taxon>Pseudomonadota</taxon>
        <taxon>Alphaproteobacteria</taxon>
        <taxon>Hyphomonadales</taxon>
        <taxon>Hyphomonadaceae</taxon>
        <taxon>Hirschia</taxon>
    </lineage>
</organism>
<dbReference type="GO" id="GO:0015627">
    <property type="term" value="C:type II protein secretion system complex"/>
    <property type="evidence" value="ECO:0007669"/>
    <property type="project" value="InterPro"/>
</dbReference>
<dbReference type="EMBL" id="CP001678">
    <property type="protein sequence ID" value="ACT59152.1"/>
    <property type="molecule type" value="Genomic_DNA"/>
</dbReference>
<name>C6XJ57_HIRBI</name>
<evidence type="ECO:0000256" key="5">
    <source>
        <dbReference type="ARBA" id="ARBA00022475"/>
    </source>
</evidence>
<accession>C6XJ57</accession>
<reference evidence="12" key="1">
    <citation type="journal article" date="2011" name="J. Bacteriol.">
        <title>Genome sequences of eight morphologically diverse alphaproteobacteria.</title>
        <authorList>
            <consortium name="US DOE Joint Genome Institute"/>
            <person name="Brown P.J."/>
            <person name="Kysela D.T."/>
            <person name="Buechlein A."/>
            <person name="Hemmerich C."/>
            <person name="Brun Y.V."/>
        </authorList>
    </citation>
    <scope>NUCLEOTIDE SEQUENCE [LARGE SCALE GENOMIC DNA]</scope>
    <source>
        <strain evidence="12">ATCC 49814 / DSM 5838 / IFAM 1418</strain>
    </source>
</reference>
<keyword evidence="7" id="KW-0812">Transmembrane</keyword>
<dbReference type="Proteomes" id="UP000002745">
    <property type="component" value="Chromosome"/>
</dbReference>
<dbReference type="STRING" id="582402.Hbal_1463"/>
<keyword evidence="5" id="KW-1003">Cell membrane</keyword>
<evidence type="ECO:0000256" key="3">
    <source>
        <dbReference type="ARBA" id="ARBA00021563"/>
    </source>
</evidence>
<dbReference type="RefSeq" id="WP_015827302.1">
    <property type="nucleotide sequence ID" value="NC_012982.1"/>
</dbReference>
<dbReference type="GO" id="GO:0005886">
    <property type="term" value="C:plasma membrane"/>
    <property type="evidence" value="ECO:0007669"/>
    <property type="project" value="UniProtKB-SubCell"/>
</dbReference>
<protein>
    <recommendedName>
        <fullName evidence="3">Type II secretion system protein N</fullName>
    </recommendedName>
    <alternativeName>
        <fullName evidence="10">General secretion pathway protein N</fullName>
    </alternativeName>
</protein>
<evidence type="ECO:0000256" key="2">
    <source>
        <dbReference type="ARBA" id="ARBA00007208"/>
    </source>
</evidence>
<evidence type="ECO:0000256" key="6">
    <source>
        <dbReference type="ARBA" id="ARBA00022519"/>
    </source>
</evidence>
<dbReference type="AlphaFoldDB" id="C6XJ57"/>
<evidence type="ECO:0000256" key="1">
    <source>
        <dbReference type="ARBA" id="ARBA00004533"/>
    </source>
</evidence>
<dbReference type="eggNOG" id="ENOG50315FC">
    <property type="taxonomic scope" value="Bacteria"/>
</dbReference>
<evidence type="ECO:0000256" key="9">
    <source>
        <dbReference type="ARBA" id="ARBA00023136"/>
    </source>
</evidence>
<comment type="similarity">
    <text evidence="2">Belongs to the GSP N family.</text>
</comment>
<evidence type="ECO:0000256" key="8">
    <source>
        <dbReference type="ARBA" id="ARBA00022927"/>
    </source>
</evidence>
<keyword evidence="9" id="KW-0472">Membrane</keyword>
<proteinExistence type="inferred from homology"/>
<keyword evidence="12" id="KW-1185">Reference proteome</keyword>
<evidence type="ECO:0000256" key="7">
    <source>
        <dbReference type="ARBA" id="ARBA00022692"/>
    </source>
</evidence>
<dbReference type="Pfam" id="PF01203">
    <property type="entry name" value="T2SSN"/>
    <property type="match status" value="1"/>
</dbReference>
<comment type="subcellular location">
    <subcellularLocation>
        <location evidence="1">Cell inner membrane</location>
    </subcellularLocation>
</comment>
<keyword evidence="6" id="KW-0997">Cell inner membrane</keyword>
<dbReference type="InterPro" id="IPR022792">
    <property type="entry name" value="T2SS_protein-GspN"/>
</dbReference>
<dbReference type="GO" id="GO:0015628">
    <property type="term" value="P:protein secretion by the type II secretion system"/>
    <property type="evidence" value="ECO:0007669"/>
    <property type="project" value="InterPro"/>
</dbReference>
<keyword evidence="4" id="KW-0813">Transport</keyword>
<evidence type="ECO:0000256" key="4">
    <source>
        <dbReference type="ARBA" id="ARBA00022448"/>
    </source>
</evidence>
<dbReference type="HOGENOM" id="CLU_1164214_0_0_5"/>
<evidence type="ECO:0000313" key="12">
    <source>
        <dbReference type="Proteomes" id="UP000002745"/>
    </source>
</evidence>
<evidence type="ECO:0000313" key="11">
    <source>
        <dbReference type="EMBL" id="ACT59152.1"/>
    </source>
</evidence>
<gene>
    <name evidence="11" type="ordered locus">Hbal_1463</name>
</gene>
<dbReference type="OrthoDB" id="7631278at2"/>